<evidence type="ECO:0000256" key="1">
    <source>
        <dbReference type="SAM" id="Phobius"/>
    </source>
</evidence>
<protein>
    <submittedName>
        <fullName evidence="2">General stress protein CsbA</fullName>
    </submittedName>
</protein>
<keyword evidence="3" id="KW-1185">Reference proteome</keyword>
<proteinExistence type="predicted"/>
<name>A0ABT9VHZ4_9BACI</name>
<dbReference type="Proteomes" id="UP001224359">
    <property type="component" value="Unassembled WGS sequence"/>
</dbReference>
<accession>A0ABT9VHZ4</accession>
<reference evidence="2 3" key="1">
    <citation type="submission" date="2023-07" db="EMBL/GenBank/DDBJ databases">
        <title>Genomic Encyclopedia of Type Strains, Phase IV (KMG-IV): sequencing the most valuable type-strain genomes for metagenomic binning, comparative biology and taxonomic classification.</title>
        <authorList>
            <person name="Goeker M."/>
        </authorList>
    </citation>
    <scope>NUCLEOTIDE SEQUENCE [LARGE SCALE GENOMIC DNA]</scope>
    <source>
        <strain evidence="2 3">DSM 16460</strain>
    </source>
</reference>
<feature type="transmembrane region" description="Helical" evidence="1">
    <location>
        <begin position="6"/>
        <end position="27"/>
    </location>
</feature>
<organism evidence="2 3">
    <name type="scientific">Alkalibacillus salilacus</name>
    <dbReference type="NCBI Taxonomy" id="284582"/>
    <lineage>
        <taxon>Bacteria</taxon>
        <taxon>Bacillati</taxon>
        <taxon>Bacillota</taxon>
        <taxon>Bacilli</taxon>
        <taxon>Bacillales</taxon>
        <taxon>Bacillaceae</taxon>
        <taxon>Alkalibacillus</taxon>
    </lineage>
</organism>
<dbReference type="EMBL" id="JAUSTQ010000012">
    <property type="protein sequence ID" value="MDQ0160455.1"/>
    <property type="molecule type" value="Genomic_DNA"/>
</dbReference>
<keyword evidence="1" id="KW-1133">Transmembrane helix</keyword>
<evidence type="ECO:0000313" key="3">
    <source>
        <dbReference type="Proteomes" id="UP001224359"/>
    </source>
</evidence>
<keyword evidence="1" id="KW-0472">Membrane</keyword>
<comment type="caution">
    <text evidence="2">The sequence shown here is derived from an EMBL/GenBank/DDBJ whole genome shotgun (WGS) entry which is preliminary data.</text>
</comment>
<gene>
    <name evidence="2" type="ORF">J2S77_002459</name>
</gene>
<evidence type="ECO:0000313" key="2">
    <source>
        <dbReference type="EMBL" id="MDQ0160455.1"/>
    </source>
</evidence>
<dbReference type="RefSeq" id="WP_306977708.1">
    <property type="nucleotide sequence ID" value="NZ_JAUSTQ010000012.1"/>
</dbReference>
<keyword evidence="1" id="KW-0812">Transmembrane</keyword>
<sequence>MLGWTFTAWLVVVIIPAMITGFSIIYYMMGEKKQGEEDEA</sequence>